<gene>
    <name evidence="7" type="ORF">OSB04_029656</name>
</gene>
<feature type="chain" id="PRO_5041322868" description="GEX2 N-terminal Ig-like domain-containing protein" evidence="5">
    <location>
        <begin position="24"/>
        <end position="1068"/>
    </location>
</feature>
<evidence type="ECO:0000256" key="2">
    <source>
        <dbReference type="PROSITE-ProRule" id="PRU00087"/>
    </source>
</evidence>
<keyword evidence="4" id="KW-0472">Membrane</keyword>
<proteinExistence type="predicted"/>
<dbReference type="InterPro" id="IPR013783">
    <property type="entry name" value="Ig-like_fold"/>
</dbReference>
<keyword evidence="5" id="KW-0732">Signal</keyword>
<feature type="region of interest" description="Disordered" evidence="3">
    <location>
        <begin position="1040"/>
        <end position="1068"/>
    </location>
</feature>
<feature type="domain" description="GEX2 N-terminal Ig-like" evidence="6">
    <location>
        <begin position="172"/>
        <end position="275"/>
    </location>
</feature>
<dbReference type="Pfam" id="PF23616">
    <property type="entry name" value="Ig_GEX2_N"/>
    <property type="match status" value="2"/>
</dbReference>
<keyword evidence="4" id="KW-1133">Transmembrane helix</keyword>
<evidence type="ECO:0000313" key="7">
    <source>
        <dbReference type="EMBL" id="KAJ9536923.1"/>
    </source>
</evidence>
<dbReference type="Proteomes" id="UP001172457">
    <property type="component" value="Chromosome 8"/>
</dbReference>
<dbReference type="PANTHER" id="PTHR38537:SF8">
    <property type="entry name" value="FILAMIN-A"/>
    <property type="match status" value="1"/>
</dbReference>
<dbReference type="GO" id="GO:0030036">
    <property type="term" value="P:actin cytoskeleton organization"/>
    <property type="evidence" value="ECO:0007669"/>
    <property type="project" value="InterPro"/>
</dbReference>
<dbReference type="GO" id="GO:0048235">
    <property type="term" value="P:pollen sperm cell differentiation"/>
    <property type="evidence" value="ECO:0007669"/>
    <property type="project" value="TreeGrafter"/>
</dbReference>
<dbReference type="Pfam" id="PF17963">
    <property type="entry name" value="Big_9"/>
    <property type="match status" value="1"/>
</dbReference>
<keyword evidence="4" id="KW-0812">Transmembrane</keyword>
<organism evidence="7 8">
    <name type="scientific">Centaurea solstitialis</name>
    <name type="common">yellow star-thistle</name>
    <dbReference type="NCBI Taxonomy" id="347529"/>
    <lineage>
        <taxon>Eukaryota</taxon>
        <taxon>Viridiplantae</taxon>
        <taxon>Streptophyta</taxon>
        <taxon>Embryophyta</taxon>
        <taxon>Tracheophyta</taxon>
        <taxon>Spermatophyta</taxon>
        <taxon>Magnoliopsida</taxon>
        <taxon>eudicotyledons</taxon>
        <taxon>Gunneridae</taxon>
        <taxon>Pentapetalae</taxon>
        <taxon>asterids</taxon>
        <taxon>campanulids</taxon>
        <taxon>Asterales</taxon>
        <taxon>Asteraceae</taxon>
        <taxon>Carduoideae</taxon>
        <taxon>Cardueae</taxon>
        <taxon>Centaureinae</taxon>
        <taxon>Centaurea</taxon>
    </lineage>
</organism>
<dbReference type="InterPro" id="IPR017868">
    <property type="entry name" value="Filamin/ABP280_repeat-like"/>
</dbReference>
<accession>A0AA38S6X4</accession>
<dbReference type="SUPFAM" id="SSF81296">
    <property type="entry name" value="E set domains"/>
    <property type="match status" value="3"/>
</dbReference>
<feature type="domain" description="GEX2 N-terminal Ig-like" evidence="6">
    <location>
        <begin position="63"/>
        <end position="161"/>
    </location>
</feature>
<evidence type="ECO:0000256" key="1">
    <source>
        <dbReference type="ARBA" id="ARBA00022737"/>
    </source>
</evidence>
<dbReference type="PANTHER" id="PTHR38537">
    <property type="entry name" value="JITTERBUG, ISOFORM N"/>
    <property type="match status" value="1"/>
</dbReference>
<dbReference type="GO" id="GO:0051015">
    <property type="term" value="F:actin filament binding"/>
    <property type="evidence" value="ECO:0007669"/>
    <property type="project" value="InterPro"/>
</dbReference>
<sequence length="1068" mass="119553">MAAAQLLFSFIAVLFMLPHLTISAINHNVFLICILLIYALSQLFSQIFCVALHIADDGSRVRFIFHLKDYKDKYRAGDITTIQVIILGNYRIGEHRHPFNPNISVNDKMGNTSYITGVHNIFNPDLDNWRIVFMPIMVGLFNVLITDENFNTFDASMHYYVTPGPIYPAGGIVSWMDEVNDFVAGTKATVLILPKDAFGNNVTSVSEGKNVEISFEVYATNANGSKIDLLNVSNRGWNGFGYLYIEFIVTTAGSFLAHISHNNQTLIGSPLPFTVDPGTVDVSNCLPEWIDETDSFQLFSTMETFIKLRDKYGNLVPRGLAAFDFDVMEKGTNLSLPIGDLRYEEVSPGIESFSFKLIEPGDFILMISDKYKKNHILNMPYEFNVYIGYVDGVASIVNGSGLNSSVAGEVCKFSILLRDAYQYPSPLALENLQVQITLPSLSLRVNPQIYPSDSHNGTQTTGMLNYGPFGPTGIASVYPYNNSTRNWKIMTSAFEVLFVPEKSGVYEIRVFCGNIPLKDGLPFIKEVSAGKVNSSISRIVNFAPKVSTLIVNDLVVQLLDSFSNPVLFQARNLFLQIASINRSDFTVFRFVDNKDGTYTGSYLVMEAGTYEICVTFDETHLLPCPFGVNAYDGDYFPIAYNDPVSVWEDESIAFNAVGNDLYSVETQHSLDIRRYMKNYYTLCWQPGHGSLLQHGILFRYTPYKGFYGNDSFIYTISDVNGNIASGYVNIYVLCIPPQFVSFPSELQANEDILGPKFGGFLGFEITYSNPLENISVMLGAEHGTVFLSPLPMQLWHPMWNELSVTKMEGRPEDLHLVGRLEVVNFALQSLQYIGKLDNFSFSIGDPDHLHFPGNESIFRVMFSLEVSSGFLSAKLPAELISTTEVKLKHSKQWQPLQTFVEISGYFTVKAKGLRFRGRINDCNNVLQKLLYYVGDEDGGILKVNVNDMGWYGCYPDCAEMMSVPLITEATVNLLTKMPVPPLVDHVTVESVIVIELVVLSSLAMILLFFSCKCVIVLVHEKKKRQAQALNFHLYKLQQQNSNQQTSSTDSSENMSPKENEEPSNLSIP</sequence>
<keyword evidence="1" id="KW-0677">Repeat</keyword>
<dbReference type="AlphaFoldDB" id="A0AA38S6X4"/>
<evidence type="ECO:0000259" key="6">
    <source>
        <dbReference type="Pfam" id="PF23616"/>
    </source>
</evidence>
<evidence type="ECO:0000256" key="5">
    <source>
        <dbReference type="SAM" id="SignalP"/>
    </source>
</evidence>
<feature type="transmembrane region" description="Helical" evidence="4">
    <location>
        <begin position="996"/>
        <end position="1018"/>
    </location>
</feature>
<comment type="caution">
    <text evidence="7">The sequence shown here is derived from an EMBL/GenBank/DDBJ whole genome shotgun (WGS) entry which is preliminary data.</text>
</comment>
<feature type="compositionally biased region" description="Low complexity" evidence="3">
    <location>
        <begin position="1040"/>
        <end position="1051"/>
    </location>
</feature>
<dbReference type="InterPro" id="IPR056434">
    <property type="entry name" value="Ig_GEX2_N"/>
</dbReference>
<name>A0AA38S6X4_9ASTR</name>
<dbReference type="InterPro" id="IPR014756">
    <property type="entry name" value="Ig_E-set"/>
</dbReference>
<dbReference type="PROSITE" id="PS50194">
    <property type="entry name" value="FILAMIN_REPEAT"/>
    <property type="match status" value="2"/>
</dbReference>
<reference evidence="7" key="1">
    <citation type="submission" date="2023-03" db="EMBL/GenBank/DDBJ databases">
        <title>Chromosome-scale reference genome and RAD-based genetic map of yellow starthistle (Centaurea solstitialis) reveal putative structural variation and QTLs associated with invader traits.</title>
        <authorList>
            <person name="Reatini B."/>
            <person name="Cang F.A."/>
            <person name="Jiang Q."/>
            <person name="Mckibben M.T.W."/>
            <person name="Barker M.S."/>
            <person name="Rieseberg L.H."/>
            <person name="Dlugosch K.M."/>
        </authorList>
    </citation>
    <scope>NUCLEOTIDE SEQUENCE</scope>
    <source>
        <strain evidence="7">CAN-66</strain>
        <tissue evidence="7">Leaf</tissue>
    </source>
</reference>
<dbReference type="InterPro" id="IPR044801">
    <property type="entry name" value="Filamin"/>
</dbReference>
<protein>
    <recommendedName>
        <fullName evidence="6">GEX2 N-terminal Ig-like domain-containing protein</fullName>
    </recommendedName>
</protein>
<dbReference type="Pfam" id="PF00630">
    <property type="entry name" value="Filamin"/>
    <property type="match status" value="1"/>
</dbReference>
<evidence type="ECO:0000313" key="8">
    <source>
        <dbReference type="Proteomes" id="UP001172457"/>
    </source>
</evidence>
<dbReference type="Gene3D" id="2.60.40.10">
    <property type="entry name" value="Immunoglobulins"/>
    <property type="match status" value="3"/>
</dbReference>
<evidence type="ECO:0000256" key="3">
    <source>
        <dbReference type="SAM" id="MobiDB-lite"/>
    </source>
</evidence>
<evidence type="ECO:0000256" key="4">
    <source>
        <dbReference type="SAM" id="Phobius"/>
    </source>
</evidence>
<keyword evidence="8" id="KW-1185">Reference proteome</keyword>
<dbReference type="Gene3D" id="2.60.40.3440">
    <property type="match status" value="1"/>
</dbReference>
<feature type="repeat" description="Filamin" evidence="2">
    <location>
        <begin position="592"/>
        <end position="630"/>
    </location>
</feature>
<dbReference type="EMBL" id="JARYMX010000008">
    <property type="protein sequence ID" value="KAJ9536923.1"/>
    <property type="molecule type" value="Genomic_DNA"/>
</dbReference>
<feature type="signal peptide" evidence="5">
    <location>
        <begin position="1"/>
        <end position="23"/>
    </location>
</feature>
<feature type="repeat" description="Filamin" evidence="2">
    <location>
        <begin position="387"/>
        <end position="527"/>
    </location>
</feature>